<proteinExistence type="predicted"/>
<keyword evidence="2" id="KW-1185">Reference proteome</keyword>
<evidence type="ECO:0000313" key="2">
    <source>
        <dbReference type="Proteomes" id="UP000287972"/>
    </source>
</evidence>
<reference evidence="1 2" key="1">
    <citation type="submission" date="2017-06" db="EMBL/GenBank/DDBJ databases">
        <title>Comparative genomic analysis of Ambrosia Fusariam Clade fungi.</title>
        <authorList>
            <person name="Stajich J.E."/>
            <person name="Carrillo J."/>
            <person name="Kijimoto T."/>
            <person name="Eskalen A."/>
            <person name="O'Donnell K."/>
            <person name="Kasson M."/>
        </authorList>
    </citation>
    <scope>NUCLEOTIDE SEQUENCE [LARGE SCALE GENOMIC DNA]</scope>
    <source>
        <strain evidence="1 2">NRRL62606</strain>
    </source>
</reference>
<dbReference type="Proteomes" id="UP000287972">
    <property type="component" value="Unassembled WGS sequence"/>
</dbReference>
<name>A0A428PT51_9HYPO</name>
<feature type="non-terminal residue" evidence="1">
    <location>
        <position position="1"/>
    </location>
</feature>
<protein>
    <submittedName>
        <fullName evidence="1">Uncharacterized protein</fullName>
    </submittedName>
</protein>
<dbReference type="AlphaFoldDB" id="A0A428PT51"/>
<organism evidence="1 2">
    <name type="scientific">Fusarium floridanum</name>
    <dbReference type="NCBI Taxonomy" id="1325733"/>
    <lineage>
        <taxon>Eukaryota</taxon>
        <taxon>Fungi</taxon>
        <taxon>Dikarya</taxon>
        <taxon>Ascomycota</taxon>
        <taxon>Pezizomycotina</taxon>
        <taxon>Sordariomycetes</taxon>
        <taxon>Hypocreomycetidae</taxon>
        <taxon>Hypocreales</taxon>
        <taxon>Nectriaceae</taxon>
        <taxon>Fusarium</taxon>
        <taxon>Fusarium solani species complex</taxon>
    </lineage>
</organism>
<comment type="caution">
    <text evidence="1">The sequence shown here is derived from an EMBL/GenBank/DDBJ whole genome shotgun (WGS) entry which is preliminary data.</text>
</comment>
<dbReference type="EMBL" id="NKCL01000675">
    <property type="protein sequence ID" value="RSL56076.1"/>
    <property type="molecule type" value="Genomic_DNA"/>
</dbReference>
<accession>A0A428PT51</accession>
<evidence type="ECO:0000313" key="1">
    <source>
        <dbReference type="EMBL" id="RSL56076.1"/>
    </source>
</evidence>
<gene>
    <name evidence="1" type="ORF">CEP51_014447</name>
</gene>
<sequence length="81" mass="8512">RLLKGSARSEKALADPSISLASYQSRGIALLVNPSPKSFLALKLSAAADYQYPAIALLVNSQSTPPRETPPSITIVTTSEA</sequence>